<comment type="similarity">
    <text evidence="1">Belongs to the glycosyl hydrolase 13 family.</text>
</comment>
<dbReference type="CDD" id="cd02860">
    <property type="entry name" value="E_set_Pullulanase"/>
    <property type="match status" value="1"/>
</dbReference>
<reference evidence="3" key="1">
    <citation type="submission" date="2019-11" db="EMBL/GenBank/DDBJ databases">
        <authorList>
            <person name="Feng L."/>
        </authorList>
    </citation>
    <scope>NUCLEOTIDE SEQUENCE</scope>
    <source>
        <strain evidence="3">AvaginalisLFYP127</strain>
    </source>
</reference>
<dbReference type="GO" id="GO:0051060">
    <property type="term" value="F:pullulanase activity"/>
    <property type="evidence" value="ECO:0007669"/>
    <property type="project" value="UniProtKB-EC"/>
</dbReference>
<gene>
    <name evidence="3" type="primary">pulA</name>
    <name evidence="3" type="ORF">AVLFYP127_00945</name>
</gene>
<dbReference type="Gene3D" id="2.60.40.10">
    <property type="entry name" value="Immunoglobulins"/>
    <property type="match status" value="1"/>
</dbReference>
<dbReference type="InterPro" id="IPR006047">
    <property type="entry name" value="GH13_cat_dom"/>
</dbReference>
<dbReference type="NCBIfam" id="TIGR02104">
    <property type="entry name" value="pulA_typeI"/>
    <property type="match status" value="1"/>
</dbReference>
<dbReference type="Pfam" id="PF00128">
    <property type="entry name" value="Alpha-amylase"/>
    <property type="match status" value="1"/>
</dbReference>
<dbReference type="InterPro" id="IPR013783">
    <property type="entry name" value="Ig-like_fold"/>
</dbReference>
<dbReference type="Gene3D" id="3.20.20.80">
    <property type="entry name" value="Glycosidases"/>
    <property type="match status" value="1"/>
</dbReference>
<evidence type="ECO:0000259" key="2">
    <source>
        <dbReference type="SMART" id="SM00642"/>
    </source>
</evidence>
<sequence length="628" mass="73417">MTYNYEEIKDIKLGAAYTKKYTEFRVFAPNRKKIDLLITDDYRKIRKDKFSMVKTKFDIFYCKIDKDLDGFFYSYLVEDKYEVTDPYSKASSINSLMSAVVDFEKTNPKNFKKFAPKICENKAIIYELNVKDYTANKNSNVKYRGKFLGLCEENTKFKDHTTGLSHLKEMNVTHIQLLPVYDFISTFEENEKFFDDDNYNWGYDPELYFNVEGSYSTNPYKIKRRIYEFKEMVNKIHENGMNVVMDVVYNHTFKTIDSNLEILAPNYYHRKNQDGYFSNGSGVGNELASEKAFVRKLIIDSLKHWVNEYDIDGFRFDLMALIDIDTIKIAIKELKKIKPYIIIYGEPWMGGESVLPIEKQILVGSQKSNGFAVFNDRFRNAIRGDNDGYSKGFIQGNFTLKNEIEIGISGSINFDEKRIGFADDASEVINYFSCHDNLIYYDKLKISLTNHENIDSISRLGFAILLLSFGKPFIYEGTEFNNSKSNNSNSYNSSLDINGINWQDKIDNLETFTYVKELIELRKNLEVFDLYKSENIKKVLTFVDGLEDFLIAYKINFKNKKIYLVFNALKNDYELDDITRNKIFNEQRELVKIFNKKGKINKRLNVSDIKKISKYSVNVYVGGEYYGL</sequence>
<dbReference type="Pfam" id="PF02922">
    <property type="entry name" value="CBM_48"/>
    <property type="match status" value="1"/>
</dbReference>
<evidence type="ECO:0000256" key="1">
    <source>
        <dbReference type="ARBA" id="ARBA00008061"/>
    </source>
</evidence>
<dbReference type="SUPFAM" id="SSF81296">
    <property type="entry name" value="E set domains"/>
    <property type="match status" value="1"/>
</dbReference>
<dbReference type="CDD" id="cd11341">
    <property type="entry name" value="AmyAc_Pullulanase_LD-like"/>
    <property type="match status" value="1"/>
</dbReference>
<dbReference type="SUPFAM" id="SSF51445">
    <property type="entry name" value="(Trans)glycosidases"/>
    <property type="match status" value="1"/>
</dbReference>
<accession>A0A6N2U533</accession>
<dbReference type="PANTHER" id="PTHR43002">
    <property type="entry name" value="GLYCOGEN DEBRANCHING ENZYME"/>
    <property type="match status" value="1"/>
</dbReference>
<dbReference type="GO" id="GO:0005975">
    <property type="term" value="P:carbohydrate metabolic process"/>
    <property type="evidence" value="ECO:0007669"/>
    <property type="project" value="InterPro"/>
</dbReference>
<dbReference type="InterPro" id="IPR004193">
    <property type="entry name" value="Glyco_hydro_13_N"/>
</dbReference>
<organism evidence="3">
    <name type="scientific">Anaerococcus vaginalis</name>
    <dbReference type="NCBI Taxonomy" id="33037"/>
    <lineage>
        <taxon>Bacteria</taxon>
        <taxon>Bacillati</taxon>
        <taxon>Bacillota</taxon>
        <taxon>Tissierellia</taxon>
        <taxon>Tissierellales</taxon>
        <taxon>Peptoniphilaceae</taxon>
        <taxon>Anaerococcus</taxon>
    </lineage>
</organism>
<name>A0A6N2U533_9FIRM</name>
<evidence type="ECO:0000313" key="3">
    <source>
        <dbReference type="EMBL" id="VYT12768.1"/>
    </source>
</evidence>
<keyword evidence="3" id="KW-0378">Hydrolase</keyword>
<dbReference type="SMART" id="SM00642">
    <property type="entry name" value="Aamy"/>
    <property type="match status" value="1"/>
</dbReference>
<feature type="domain" description="Glycosyl hydrolase family 13 catalytic" evidence="2">
    <location>
        <begin position="157"/>
        <end position="522"/>
    </location>
</feature>
<dbReference type="RefSeq" id="WP_156329340.1">
    <property type="nucleotide sequence ID" value="NZ_CACRSW010000029.1"/>
</dbReference>
<dbReference type="EMBL" id="CACRSW010000029">
    <property type="protein sequence ID" value="VYT12768.1"/>
    <property type="molecule type" value="Genomic_DNA"/>
</dbReference>
<dbReference type="AlphaFoldDB" id="A0A6N2U533"/>
<proteinExistence type="inferred from homology"/>
<protein>
    <submittedName>
        <fullName evidence="3">Pullulanase</fullName>
        <ecNumber evidence="3">3.2.1.41</ecNumber>
    </submittedName>
</protein>
<keyword evidence="3" id="KW-0326">Glycosidase</keyword>
<dbReference type="InterPro" id="IPR014756">
    <property type="entry name" value="Ig_E-set"/>
</dbReference>
<dbReference type="InterPro" id="IPR011840">
    <property type="entry name" value="PulA_typeI"/>
</dbReference>
<dbReference type="InterPro" id="IPR017853">
    <property type="entry name" value="GH"/>
</dbReference>
<dbReference type="EC" id="3.2.1.41" evidence="3"/>